<evidence type="ECO:0000313" key="2">
    <source>
        <dbReference type="Proteomes" id="UP001497535"/>
    </source>
</evidence>
<gene>
    <name evidence="1" type="ORF">MENTE1834_LOCUS39689</name>
</gene>
<sequence length="329" mass="37812">MEDRDELNCLNLSCICPVFHGNKDGTVNGCKLPNGKNLNKCFREELRMLSDEKRQAYFKAVQQMKDNGAYDLCAIQHRDAYLLKGAHRGPAFCPWHRELLKRFEILLREAADQTMKTTDVCLPYWDSTLERQLPTPKDSLLFTELFIGSTNSNNEVSNGPFSPWQTLEIPHGTTHTFIGEDMSDPKIAANDPIFFSHHCFVDLIWELYRWKQQTYAQRPVQYTPDKRECEPAVHFKEAKMTTFPFFKNLDGCRNEYTDNMYEYAPRPTCTVKKPDCGSKYLFCDLSHVTPHCAAKVRIGGDCKGFTKGEQVCYNGKCVKNVCVGQQVKQ</sequence>
<accession>A0ACB1ALB9</accession>
<proteinExistence type="predicted"/>
<comment type="caution">
    <text evidence="1">The sequence shown here is derived from an EMBL/GenBank/DDBJ whole genome shotgun (WGS) entry which is preliminary data.</text>
</comment>
<evidence type="ECO:0000313" key="1">
    <source>
        <dbReference type="EMBL" id="CAK5091826.1"/>
    </source>
</evidence>
<organism evidence="1 2">
    <name type="scientific">Meloidogyne enterolobii</name>
    <name type="common">Root-knot nematode worm</name>
    <name type="synonym">Meloidogyne mayaguensis</name>
    <dbReference type="NCBI Taxonomy" id="390850"/>
    <lineage>
        <taxon>Eukaryota</taxon>
        <taxon>Metazoa</taxon>
        <taxon>Ecdysozoa</taxon>
        <taxon>Nematoda</taxon>
        <taxon>Chromadorea</taxon>
        <taxon>Rhabditida</taxon>
        <taxon>Tylenchina</taxon>
        <taxon>Tylenchomorpha</taxon>
        <taxon>Tylenchoidea</taxon>
        <taxon>Meloidogynidae</taxon>
        <taxon>Meloidogyninae</taxon>
        <taxon>Meloidogyne</taxon>
    </lineage>
</organism>
<reference evidence="1" key="1">
    <citation type="submission" date="2023-11" db="EMBL/GenBank/DDBJ databases">
        <authorList>
            <person name="Poullet M."/>
        </authorList>
    </citation>
    <scope>NUCLEOTIDE SEQUENCE</scope>
    <source>
        <strain evidence="1">E1834</strain>
    </source>
</reference>
<protein>
    <submittedName>
        <fullName evidence="1">Uncharacterized protein</fullName>
    </submittedName>
</protein>
<keyword evidence="2" id="KW-1185">Reference proteome</keyword>
<dbReference type="Proteomes" id="UP001497535">
    <property type="component" value="Unassembled WGS sequence"/>
</dbReference>
<name>A0ACB1ALB9_MELEN</name>
<dbReference type="EMBL" id="CAVMJV010000090">
    <property type="protein sequence ID" value="CAK5091826.1"/>
    <property type="molecule type" value="Genomic_DNA"/>
</dbReference>